<dbReference type="STRING" id="658057.SAMN04488032_11658"/>
<dbReference type="Proteomes" id="UP000193307">
    <property type="component" value="Unassembled WGS sequence"/>
</dbReference>
<accession>A0A1Y5TLX1</accession>
<dbReference type="EMBL" id="FWFW01000015">
    <property type="protein sequence ID" value="SLN66669.1"/>
    <property type="molecule type" value="Genomic_DNA"/>
</dbReference>
<reference evidence="1 2" key="1">
    <citation type="submission" date="2017-03" db="EMBL/GenBank/DDBJ databases">
        <authorList>
            <person name="Afonso C.L."/>
            <person name="Miller P.J."/>
            <person name="Scott M.A."/>
            <person name="Spackman E."/>
            <person name="Goraichik I."/>
            <person name="Dimitrov K.M."/>
            <person name="Suarez D.L."/>
            <person name="Swayne D.E."/>
        </authorList>
    </citation>
    <scope>NUCLEOTIDE SEQUENCE [LARGE SCALE GENOMIC DNA]</scope>
    <source>
        <strain evidence="1 2">CECT 7971</strain>
    </source>
</reference>
<evidence type="ECO:0000313" key="1">
    <source>
        <dbReference type="EMBL" id="SLN66669.1"/>
    </source>
</evidence>
<name>A0A1Y5TLX1_9RHOB</name>
<evidence type="ECO:0000313" key="2">
    <source>
        <dbReference type="Proteomes" id="UP000193307"/>
    </source>
</evidence>
<proteinExistence type="predicted"/>
<dbReference type="AlphaFoldDB" id="A0A1Y5TLX1"/>
<gene>
    <name evidence="1" type="ORF">PAM7971_03511</name>
</gene>
<protein>
    <submittedName>
        <fullName evidence="1">Uncharacterized protein</fullName>
    </submittedName>
</protein>
<sequence>MFGFWPVSTGHSRAIRDLKTSSAQGDVASNVDADVKTDAMRYRHLRHKDVDTVYSGGIFAGQTPQNYVLNKEDLDQAIDAEISGQKADTMKGRS</sequence>
<organism evidence="1 2">
    <name type="scientific">Pacificibacter marinus</name>
    <dbReference type="NCBI Taxonomy" id="658057"/>
    <lineage>
        <taxon>Bacteria</taxon>
        <taxon>Pseudomonadati</taxon>
        <taxon>Pseudomonadota</taxon>
        <taxon>Alphaproteobacteria</taxon>
        <taxon>Rhodobacterales</taxon>
        <taxon>Roseobacteraceae</taxon>
        <taxon>Pacificibacter</taxon>
    </lineage>
</organism>
<keyword evidence="2" id="KW-1185">Reference proteome</keyword>